<dbReference type="SMART" id="SM00320">
    <property type="entry name" value="WD40"/>
    <property type="match status" value="16"/>
</dbReference>
<dbReference type="GO" id="GO:0004674">
    <property type="term" value="F:protein serine/threonine kinase activity"/>
    <property type="evidence" value="ECO:0007669"/>
    <property type="project" value="UniProtKB-KW"/>
</dbReference>
<dbReference type="SMART" id="SM00220">
    <property type="entry name" value="S_TKc"/>
    <property type="match status" value="1"/>
</dbReference>
<evidence type="ECO:0000256" key="5">
    <source>
        <dbReference type="ARBA" id="ARBA00022737"/>
    </source>
</evidence>
<keyword evidence="4 13" id="KW-0808">Transferase</keyword>
<dbReference type="Pfam" id="PF00400">
    <property type="entry name" value="WD40"/>
    <property type="match status" value="8"/>
</dbReference>
<dbReference type="PROSITE" id="PS00678">
    <property type="entry name" value="WD_REPEATS_1"/>
    <property type="match status" value="4"/>
</dbReference>
<evidence type="ECO:0000313" key="14">
    <source>
        <dbReference type="Proteomes" id="UP000324233"/>
    </source>
</evidence>
<dbReference type="InterPro" id="IPR011047">
    <property type="entry name" value="Quinoprotein_ADH-like_sf"/>
</dbReference>
<dbReference type="PRINTS" id="PR00320">
    <property type="entry name" value="GPROTEINBRPT"/>
</dbReference>
<keyword evidence="3 9" id="KW-0853">WD repeat</keyword>
<reference evidence="13 14" key="1">
    <citation type="submission" date="2019-08" db="EMBL/GenBank/DDBJ databases">
        <title>Deep-cultivation of Planctomycetes and their phenomic and genomic characterization uncovers novel biology.</title>
        <authorList>
            <person name="Wiegand S."/>
            <person name="Jogler M."/>
            <person name="Boedeker C."/>
            <person name="Pinto D."/>
            <person name="Vollmers J."/>
            <person name="Rivas-Marin E."/>
            <person name="Kohn T."/>
            <person name="Peeters S.H."/>
            <person name="Heuer A."/>
            <person name="Rast P."/>
            <person name="Oberbeckmann S."/>
            <person name="Bunk B."/>
            <person name="Jeske O."/>
            <person name="Meyerdierks A."/>
            <person name="Storesund J.E."/>
            <person name="Kallscheuer N."/>
            <person name="Luecker S."/>
            <person name="Lage O.M."/>
            <person name="Pohl T."/>
            <person name="Merkel B.J."/>
            <person name="Hornburger P."/>
            <person name="Mueller R.-W."/>
            <person name="Bruemmer F."/>
            <person name="Labrenz M."/>
            <person name="Spormann A.M."/>
            <person name="Op den Camp H."/>
            <person name="Overmann J."/>
            <person name="Amann R."/>
            <person name="Jetten M.S.M."/>
            <person name="Mascher T."/>
            <person name="Medema M.H."/>
            <person name="Devos D.P."/>
            <person name="Kaster A.-K."/>
            <person name="Ovreas L."/>
            <person name="Rohde M."/>
            <person name="Galperin M.Y."/>
            <person name="Jogler C."/>
        </authorList>
    </citation>
    <scope>NUCLEOTIDE SEQUENCE [LARGE SCALE GENOMIC DNA]</scope>
    <source>
        <strain evidence="13 14">OJF2</strain>
    </source>
</reference>
<dbReference type="InterPro" id="IPR019775">
    <property type="entry name" value="WD40_repeat_CS"/>
</dbReference>
<dbReference type="PANTHER" id="PTHR19848:SF8">
    <property type="entry name" value="F-BOX AND WD REPEAT DOMAIN CONTAINING 7"/>
    <property type="match status" value="1"/>
</dbReference>
<feature type="region of interest" description="Disordered" evidence="11">
    <location>
        <begin position="386"/>
        <end position="412"/>
    </location>
</feature>
<dbReference type="InterPro" id="IPR017441">
    <property type="entry name" value="Protein_kinase_ATP_BS"/>
</dbReference>
<dbReference type="CDD" id="cd00200">
    <property type="entry name" value="WD40"/>
    <property type="match status" value="1"/>
</dbReference>
<evidence type="ECO:0000256" key="6">
    <source>
        <dbReference type="ARBA" id="ARBA00022741"/>
    </source>
</evidence>
<dbReference type="Gene3D" id="3.30.200.20">
    <property type="entry name" value="Phosphorylase Kinase, domain 1"/>
    <property type="match status" value="1"/>
</dbReference>
<dbReference type="InterPro" id="IPR008271">
    <property type="entry name" value="Ser/Thr_kinase_AS"/>
</dbReference>
<feature type="repeat" description="WD" evidence="9">
    <location>
        <begin position="1285"/>
        <end position="1318"/>
    </location>
</feature>
<feature type="region of interest" description="Disordered" evidence="11">
    <location>
        <begin position="35"/>
        <end position="66"/>
    </location>
</feature>
<keyword evidence="2" id="KW-0723">Serine/threonine-protein kinase</keyword>
<dbReference type="InterPro" id="IPR011009">
    <property type="entry name" value="Kinase-like_dom_sf"/>
</dbReference>
<evidence type="ECO:0000259" key="12">
    <source>
        <dbReference type="PROSITE" id="PS50011"/>
    </source>
</evidence>
<dbReference type="EC" id="2.7.11.1" evidence="1"/>
<feature type="compositionally biased region" description="Low complexity" evidence="11">
    <location>
        <begin position="44"/>
        <end position="62"/>
    </location>
</feature>
<evidence type="ECO:0000256" key="3">
    <source>
        <dbReference type="ARBA" id="ARBA00022574"/>
    </source>
</evidence>
<feature type="region of interest" description="Disordered" evidence="11">
    <location>
        <begin position="349"/>
        <end position="369"/>
    </location>
</feature>
<feature type="compositionally biased region" description="Low complexity" evidence="11">
    <location>
        <begin position="386"/>
        <end position="401"/>
    </location>
</feature>
<keyword evidence="7 13" id="KW-0418">Kinase</keyword>
<evidence type="ECO:0000256" key="4">
    <source>
        <dbReference type="ARBA" id="ARBA00022679"/>
    </source>
</evidence>
<dbReference type="GO" id="GO:0005524">
    <property type="term" value="F:ATP binding"/>
    <property type="evidence" value="ECO:0007669"/>
    <property type="project" value="UniProtKB-UniRule"/>
</dbReference>
<keyword evidence="14" id="KW-1185">Reference proteome</keyword>
<dbReference type="RefSeq" id="WP_148590965.1">
    <property type="nucleotide sequence ID" value="NZ_CP042997.1"/>
</dbReference>
<feature type="domain" description="Protein kinase" evidence="12">
    <location>
        <begin position="73"/>
        <end position="336"/>
    </location>
</feature>
<keyword evidence="8 10" id="KW-0067">ATP-binding</keyword>
<dbReference type="PANTHER" id="PTHR19848">
    <property type="entry name" value="WD40 REPEAT PROTEIN"/>
    <property type="match status" value="1"/>
</dbReference>
<dbReference type="Proteomes" id="UP000324233">
    <property type="component" value="Chromosome"/>
</dbReference>
<feature type="repeat" description="WD" evidence="9">
    <location>
        <begin position="1115"/>
        <end position="1156"/>
    </location>
</feature>
<feature type="repeat" description="WD" evidence="9">
    <location>
        <begin position="1073"/>
        <end position="1114"/>
    </location>
</feature>
<dbReference type="InterPro" id="IPR000719">
    <property type="entry name" value="Prot_kinase_dom"/>
</dbReference>
<feature type="region of interest" description="Disordered" evidence="11">
    <location>
        <begin position="506"/>
        <end position="538"/>
    </location>
</feature>
<dbReference type="FunFam" id="1.10.510.10:FF:000021">
    <property type="entry name" value="Serine/threonine protein kinase"/>
    <property type="match status" value="1"/>
</dbReference>
<dbReference type="PROSITE" id="PS50294">
    <property type="entry name" value="WD_REPEATS_REGION"/>
    <property type="match status" value="6"/>
</dbReference>
<proteinExistence type="predicted"/>
<evidence type="ECO:0000256" key="1">
    <source>
        <dbReference type="ARBA" id="ARBA00012513"/>
    </source>
</evidence>
<dbReference type="Gene3D" id="2.130.10.10">
    <property type="entry name" value="YVTN repeat-like/Quinoprotein amine dehydrogenase"/>
    <property type="match status" value="6"/>
</dbReference>
<dbReference type="PROSITE" id="PS50082">
    <property type="entry name" value="WD_REPEATS_2"/>
    <property type="match status" value="8"/>
</dbReference>
<dbReference type="SUPFAM" id="SSF50998">
    <property type="entry name" value="Quinoprotein alcohol dehydrogenase-like"/>
    <property type="match status" value="1"/>
</dbReference>
<evidence type="ECO:0000256" key="11">
    <source>
        <dbReference type="SAM" id="MobiDB-lite"/>
    </source>
</evidence>
<dbReference type="SUPFAM" id="SSF50978">
    <property type="entry name" value="WD40 repeat-like"/>
    <property type="match status" value="2"/>
</dbReference>
<dbReference type="InterPro" id="IPR020472">
    <property type="entry name" value="WD40_PAC1"/>
</dbReference>
<dbReference type="EMBL" id="CP042997">
    <property type="protein sequence ID" value="QEH32060.1"/>
    <property type="molecule type" value="Genomic_DNA"/>
</dbReference>
<organism evidence="13 14">
    <name type="scientific">Aquisphaera giovannonii</name>
    <dbReference type="NCBI Taxonomy" id="406548"/>
    <lineage>
        <taxon>Bacteria</taxon>
        <taxon>Pseudomonadati</taxon>
        <taxon>Planctomycetota</taxon>
        <taxon>Planctomycetia</taxon>
        <taxon>Isosphaerales</taxon>
        <taxon>Isosphaeraceae</taxon>
        <taxon>Aquisphaera</taxon>
    </lineage>
</organism>
<dbReference type="PROSITE" id="PS00107">
    <property type="entry name" value="PROTEIN_KINASE_ATP"/>
    <property type="match status" value="1"/>
</dbReference>
<sequence>MVPVLVLCTNPACRASYSLSEADLRDERCRSCGHPLEVPRDSASRPSTSSSSGRSAPASGSPRLDDGSSFGRYRIVRCLGQGGMGSVYLAHDTQLERPVALKIPRLAERDGPEAIERFRREALAAAALDHPNLCPVYDVGEVDGSPYLTMAYIEGRPLSDLVDRPEPVTPRQAAAIVRKLALALQEAHDRGVVHRDLKPSNVLIARRRELVVVDFGLARREGAGDARLTRSGMILGTPTYMAPEQVAGDVDAVGPRSDIYALGVILYELLTGRVPFDGPVTLVLAQVMVAQPEPPSRLRAEVGPDLEAICLRALAKRPEGRFATMAEFAAALNGCVRGPAAGTNPVGGPIAEALAGPPQAAPAPPGPTRGESLLASLFEGLASRTSAAATSVPATEPAVATTPPPPRRRRPLAAAAGGAVAALAIVLGIVIYVRTGEGTVRIEVSDPKADVQVKVDGDAISVEGLGEPLKLRVGGHLLEVEGKDFASRSESFTIKRGDNPAIRLTLVPKPKAPEPPAGSGDGPRPSEGAAAGPKPSAGTVDYLERIGVAQRLIDEGKAHEARAALAACRPEDRNWEWRYLSALIATPADAEGGAEAERSVRPARFLAFDNPGRAGIVTFSPDGREAAVGGNDEKWTFAPLNFYDASTGRLRSSIPDVWGGFPAYSPDGTLVAAIGSNTIKVWKAATHELVADLRGEGSEKYLFTQLAVSPDGRLVAAGDQAKFGVRVWSVGDGKLLHSWADHSNKCWLVAFTPDGRRLVSYGADGMVRVREVRTGNESGSFRVGDVSQQTFGGLSADARRVAAIADSHISIWDVATGEALVTLAGLRARSASFSPDGSRLVTGGQDGQIKIWDTRTGKLALTLRDQGPVTWTSAACFSPDGRRLAAWAGGGEYITTVRIYDAGRPFLAAPPEAHGAATGPRPAEARDRSSQAATSAKVPSPDPATTRNTKLRVGVPDRLRDYRDQLAKAMDAGRARSWDLMVNLLDECPDDLRGWEWGYLRRMAHRSIRIATTGSQKGVRPDEPPRPALTLNLPGVVSFVAFSPSGTRLALAHSWDGKVLVSDVRSGKEVVNLFGHTKQVWGIAFSPDGTRLATGSSDRSVRLWDAGSGRLLRIMEGHSDGVEPVAFSLDGRYLASGGNDGVVRIWEAATGREARALSEPTGGVHGVRYSHDGRQLVCISTDEKGTVNVFDAESGQSRKTFRAQPWPGRMDISPDGRNIVTSSWGEPRLVVSDLATGQARRTIGGPDTKVHLVRYSPDGRWFVSSDGDGNLRFWESSTGREVHTVHAHADAIWGLDFSRDGLRLASGSYDRSVKVWNLLVGSPECRTLRGHKSRVHMAIFSTDGSHVASSSVDGTVRIWNLDSGAPPRILKGNGVQLYSVAYDPDGKSIAAVAHDGLAHIWSVATGDLIRTINAGPEAAYGVSYSRDGKRLTTSGVAGFQTWEVATGRKLMDQGPPGPKVPGVATDAVLASTRDGRRAATRGSDGTVVIKDVQTGATIAKLVGHTQLLGSATYSPDGRRIVTWGWNPPDRWDPIPPGTFDVPGDMRIWDAESGQEILKVVGESGVIFHASFSPDGQKLAVANAGQTVDILDATWPAPSEGPR</sequence>
<dbReference type="Gene3D" id="1.10.510.10">
    <property type="entry name" value="Transferase(Phosphotransferase) domain 1"/>
    <property type="match status" value="1"/>
</dbReference>
<feature type="repeat" description="WD" evidence="9">
    <location>
        <begin position="1328"/>
        <end position="1369"/>
    </location>
</feature>
<dbReference type="InterPro" id="IPR015943">
    <property type="entry name" value="WD40/YVTN_repeat-like_dom_sf"/>
</dbReference>
<dbReference type="KEGG" id="agv:OJF2_05290"/>
<accession>A0A5B9VWH4</accession>
<feature type="repeat" description="WD" evidence="9">
    <location>
        <begin position="739"/>
        <end position="780"/>
    </location>
</feature>
<dbReference type="InterPro" id="IPR001680">
    <property type="entry name" value="WD40_rpt"/>
</dbReference>
<feature type="binding site" evidence="10">
    <location>
        <position position="102"/>
    </location>
    <ligand>
        <name>ATP</name>
        <dbReference type="ChEBI" id="CHEBI:30616"/>
    </ligand>
</feature>
<dbReference type="InterPro" id="IPR036322">
    <property type="entry name" value="WD40_repeat_dom_sf"/>
</dbReference>
<dbReference type="Pfam" id="PF00069">
    <property type="entry name" value="Pkinase"/>
    <property type="match status" value="1"/>
</dbReference>
<feature type="repeat" description="WD" evidence="9">
    <location>
        <begin position="1243"/>
        <end position="1284"/>
    </location>
</feature>
<feature type="region of interest" description="Disordered" evidence="11">
    <location>
        <begin position="911"/>
        <end position="951"/>
    </location>
</feature>
<dbReference type="OrthoDB" id="9765809at2"/>
<evidence type="ECO:0000256" key="8">
    <source>
        <dbReference type="ARBA" id="ARBA00022840"/>
    </source>
</evidence>
<gene>
    <name evidence="13" type="primary">pknB_7</name>
    <name evidence="13" type="ORF">OJF2_05290</name>
</gene>
<name>A0A5B9VWH4_9BACT</name>
<keyword evidence="6 10" id="KW-0547">Nucleotide-binding</keyword>
<keyword evidence="5" id="KW-0677">Repeat</keyword>
<dbReference type="CDD" id="cd14014">
    <property type="entry name" value="STKc_PknB_like"/>
    <property type="match status" value="1"/>
</dbReference>
<dbReference type="PROSITE" id="PS00108">
    <property type="entry name" value="PROTEIN_KINASE_ST"/>
    <property type="match status" value="1"/>
</dbReference>
<feature type="repeat" description="WD" evidence="9">
    <location>
        <begin position="830"/>
        <end position="862"/>
    </location>
</feature>
<evidence type="ECO:0000256" key="10">
    <source>
        <dbReference type="PROSITE-ProRule" id="PRU10141"/>
    </source>
</evidence>
<feature type="repeat" description="WD" evidence="9">
    <location>
        <begin position="1370"/>
        <end position="1411"/>
    </location>
</feature>
<evidence type="ECO:0000256" key="2">
    <source>
        <dbReference type="ARBA" id="ARBA00022527"/>
    </source>
</evidence>
<evidence type="ECO:0000256" key="9">
    <source>
        <dbReference type="PROSITE-ProRule" id="PRU00221"/>
    </source>
</evidence>
<dbReference type="SUPFAM" id="SSF56112">
    <property type="entry name" value="Protein kinase-like (PK-like)"/>
    <property type="match status" value="1"/>
</dbReference>
<evidence type="ECO:0000313" key="13">
    <source>
        <dbReference type="EMBL" id="QEH32060.1"/>
    </source>
</evidence>
<protein>
    <recommendedName>
        <fullName evidence="1">non-specific serine/threonine protein kinase</fullName>
        <ecNumber evidence="1">2.7.11.1</ecNumber>
    </recommendedName>
</protein>
<evidence type="ECO:0000256" key="7">
    <source>
        <dbReference type="ARBA" id="ARBA00022777"/>
    </source>
</evidence>
<dbReference type="PROSITE" id="PS50011">
    <property type="entry name" value="PROTEIN_KINASE_DOM"/>
    <property type="match status" value="1"/>
</dbReference>